<name>A0A7R9PAJ3_TIMCA</name>
<protein>
    <submittedName>
        <fullName evidence="1">(California timema) hypothetical protein</fullName>
    </submittedName>
</protein>
<reference evidence="1" key="1">
    <citation type="submission" date="2020-11" db="EMBL/GenBank/DDBJ databases">
        <authorList>
            <person name="Tran Van P."/>
        </authorList>
    </citation>
    <scope>NUCLEOTIDE SEQUENCE</scope>
</reference>
<dbReference type="AlphaFoldDB" id="A0A7R9PAJ3"/>
<gene>
    <name evidence="1" type="ORF">TCMB3V08_LOCUS8325</name>
</gene>
<organism evidence="1">
    <name type="scientific">Timema californicum</name>
    <name type="common">California timema</name>
    <name type="synonym">Walking stick</name>
    <dbReference type="NCBI Taxonomy" id="61474"/>
    <lineage>
        <taxon>Eukaryota</taxon>
        <taxon>Metazoa</taxon>
        <taxon>Ecdysozoa</taxon>
        <taxon>Arthropoda</taxon>
        <taxon>Hexapoda</taxon>
        <taxon>Insecta</taxon>
        <taxon>Pterygota</taxon>
        <taxon>Neoptera</taxon>
        <taxon>Polyneoptera</taxon>
        <taxon>Phasmatodea</taxon>
        <taxon>Timematodea</taxon>
        <taxon>Timematoidea</taxon>
        <taxon>Timematidae</taxon>
        <taxon>Timema</taxon>
    </lineage>
</organism>
<proteinExistence type="predicted"/>
<evidence type="ECO:0000313" key="1">
    <source>
        <dbReference type="EMBL" id="CAD7575742.1"/>
    </source>
</evidence>
<accession>A0A7R9PAJ3</accession>
<dbReference type="EMBL" id="OE183509">
    <property type="protein sequence ID" value="CAD7575742.1"/>
    <property type="molecule type" value="Genomic_DNA"/>
</dbReference>
<sequence>MFTERTLTTNWPGVPTETVSKQTSDSSCPKLLFYSETVIRPELGIAWWKSWAKFSFYLQDTWNEQTA</sequence>